<organism evidence="2 3">
    <name type="scientific">Allomeiothermus silvanus (strain ATCC 700542 / DSM 9946 / NBRC 106475 / NCIMB 13440 / VI-R2)</name>
    <name type="common">Thermus silvanus</name>
    <dbReference type="NCBI Taxonomy" id="526227"/>
    <lineage>
        <taxon>Bacteria</taxon>
        <taxon>Thermotogati</taxon>
        <taxon>Deinococcota</taxon>
        <taxon>Deinococci</taxon>
        <taxon>Thermales</taxon>
        <taxon>Thermaceae</taxon>
        <taxon>Allomeiothermus</taxon>
    </lineage>
</organism>
<dbReference type="SMART" id="SM00530">
    <property type="entry name" value="HTH_XRE"/>
    <property type="match status" value="1"/>
</dbReference>
<keyword evidence="3" id="KW-1185">Reference proteome</keyword>
<dbReference type="EMBL" id="CP002044">
    <property type="protein sequence ID" value="ADH65342.1"/>
    <property type="molecule type" value="Genomic_DNA"/>
</dbReference>
<name>D7BJI6_ALLS1</name>
<gene>
    <name evidence="2" type="ORF">Mesil_3549</name>
</gene>
<dbReference type="PROSITE" id="PS50943">
    <property type="entry name" value="HTH_CROC1"/>
    <property type="match status" value="1"/>
</dbReference>
<reference evidence="2 3" key="1">
    <citation type="journal article" date="2010" name="Stand. Genomic Sci.">
        <title>Complete genome sequence of Meiothermus silvanus type strain (VI-R2).</title>
        <authorList>
            <person name="Sikorski J."/>
            <person name="Tindall B.J."/>
            <person name="Lowry S."/>
            <person name="Lucas S."/>
            <person name="Nolan M."/>
            <person name="Copeland A."/>
            <person name="Glavina Del Rio T."/>
            <person name="Tice H."/>
            <person name="Cheng J.F."/>
            <person name="Han C."/>
            <person name="Pitluck S."/>
            <person name="Liolios K."/>
            <person name="Ivanova N."/>
            <person name="Mavromatis K."/>
            <person name="Mikhailova N."/>
            <person name="Pati A."/>
            <person name="Goodwin L."/>
            <person name="Chen A."/>
            <person name="Palaniappan K."/>
            <person name="Land M."/>
            <person name="Hauser L."/>
            <person name="Chang Y.J."/>
            <person name="Jeffries C.D."/>
            <person name="Rohde M."/>
            <person name="Goker M."/>
            <person name="Woyke T."/>
            <person name="Bristow J."/>
            <person name="Eisen J.A."/>
            <person name="Markowitz V."/>
            <person name="Hugenholtz P."/>
            <person name="Kyrpides N.C."/>
            <person name="Klenk H.P."/>
            <person name="Lapidus A."/>
        </authorList>
    </citation>
    <scope>NUCLEOTIDE SEQUENCE [LARGE SCALE GENOMIC DNA]</scope>
    <source>
        <strain evidence="3">ATCC 700542 / DSM 9946 / VI-R2</strain>
        <plasmid evidence="3">Plasmid pMESIL02</plasmid>
    </source>
</reference>
<dbReference type="InterPro" id="IPR010982">
    <property type="entry name" value="Lambda_DNA-bd_dom_sf"/>
</dbReference>
<dbReference type="KEGG" id="msv:Mesil_3549"/>
<dbReference type="CDD" id="cd00093">
    <property type="entry name" value="HTH_XRE"/>
    <property type="match status" value="1"/>
</dbReference>
<dbReference type="Proteomes" id="UP000001916">
    <property type="component" value="Plasmid pMESIL02"/>
</dbReference>
<feature type="domain" description="HTH cro/C1-type" evidence="1">
    <location>
        <begin position="19"/>
        <end position="51"/>
    </location>
</feature>
<dbReference type="SUPFAM" id="SSF47413">
    <property type="entry name" value="lambda repressor-like DNA-binding domains"/>
    <property type="match status" value="1"/>
</dbReference>
<evidence type="ECO:0000259" key="1">
    <source>
        <dbReference type="PROSITE" id="PS50943"/>
    </source>
</evidence>
<dbReference type="InterPro" id="IPR001387">
    <property type="entry name" value="Cro/C1-type_HTH"/>
</dbReference>
<evidence type="ECO:0000313" key="3">
    <source>
        <dbReference type="Proteomes" id="UP000001916"/>
    </source>
</evidence>
<dbReference type="Gene3D" id="1.10.260.40">
    <property type="entry name" value="lambda repressor-like DNA-binding domains"/>
    <property type="match status" value="1"/>
</dbReference>
<sequence>MYTMAASAGQIEYHFGKFLRHIREKYKFTQEDVARIIDKSTAYVSNAENGKLGADKIAAIIEAFIDHFLS</sequence>
<dbReference type="HOGENOM" id="CLU_2753156_0_0_0"/>
<evidence type="ECO:0000313" key="2">
    <source>
        <dbReference type="EMBL" id="ADH65342.1"/>
    </source>
</evidence>
<geneLocation type="plasmid" evidence="2 3">
    <name>pMESIL02</name>
</geneLocation>
<accession>D7BJI6</accession>
<dbReference type="GO" id="GO:0003677">
    <property type="term" value="F:DNA binding"/>
    <property type="evidence" value="ECO:0007669"/>
    <property type="project" value="InterPro"/>
</dbReference>
<proteinExistence type="predicted"/>
<dbReference type="AlphaFoldDB" id="D7BJI6"/>
<dbReference type="Pfam" id="PF01381">
    <property type="entry name" value="HTH_3"/>
    <property type="match status" value="1"/>
</dbReference>
<protein>
    <submittedName>
        <fullName evidence="2">Transcriptional regulator, XRE family</fullName>
    </submittedName>
</protein>
<keyword evidence="2" id="KW-0614">Plasmid</keyword>